<protein>
    <submittedName>
        <fullName evidence="2">Uncharacterized protein</fullName>
    </submittedName>
</protein>
<dbReference type="PATRIC" id="fig|69.6.peg.4300"/>
<dbReference type="EMBL" id="CP013140">
    <property type="protein sequence ID" value="ALN59702.1"/>
    <property type="molecule type" value="Genomic_DNA"/>
</dbReference>
<accession>A0A0S2DLZ6</accession>
<dbReference type="Proteomes" id="UP000061569">
    <property type="component" value="Chromosome"/>
</dbReference>
<gene>
    <name evidence="2" type="ORF">GLE_4361</name>
</gene>
<organism evidence="2 3">
    <name type="scientific">Lysobacter enzymogenes</name>
    <dbReference type="NCBI Taxonomy" id="69"/>
    <lineage>
        <taxon>Bacteria</taxon>
        <taxon>Pseudomonadati</taxon>
        <taxon>Pseudomonadota</taxon>
        <taxon>Gammaproteobacteria</taxon>
        <taxon>Lysobacterales</taxon>
        <taxon>Lysobacteraceae</taxon>
        <taxon>Lysobacter</taxon>
    </lineage>
</organism>
<reference evidence="2 3" key="1">
    <citation type="submission" date="2015-11" db="EMBL/GenBank/DDBJ databases">
        <title>Genome sequences of Lysobacter enzymogenes strain C3 and Lysobacter antibioticus ATCC 29479.</title>
        <authorList>
            <person name="Kobayashi D.Y."/>
        </authorList>
    </citation>
    <scope>NUCLEOTIDE SEQUENCE [LARGE SCALE GENOMIC DNA]</scope>
    <source>
        <strain evidence="2 3">C3</strain>
    </source>
</reference>
<proteinExistence type="predicted"/>
<evidence type="ECO:0000256" key="1">
    <source>
        <dbReference type="SAM" id="MobiDB-lite"/>
    </source>
</evidence>
<sequence>MAAAPISGCGTRGDSGEPWAPDEHPTAFARDPAGERSGARSLRRDDSHRPPRCPVSR</sequence>
<name>A0A0S2DLZ6_LYSEN</name>
<dbReference type="AlphaFoldDB" id="A0A0S2DLZ6"/>
<evidence type="ECO:0000313" key="2">
    <source>
        <dbReference type="EMBL" id="ALN59702.1"/>
    </source>
</evidence>
<evidence type="ECO:0000313" key="3">
    <source>
        <dbReference type="Proteomes" id="UP000061569"/>
    </source>
</evidence>
<feature type="compositionally biased region" description="Basic and acidic residues" evidence="1">
    <location>
        <begin position="32"/>
        <end position="49"/>
    </location>
</feature>
<dbReference type="KEGG" id="lez:GLE_4361"/>
<dbReference type="STRING" id="69.GLE_4361"/>
<feature type="region of interest" description="Disordered" evidence="1">
    <location>
        <begin position="1"/>
        <end position="57"/>
    </location>
</feature>